<dbReference type="Proteomes" id="UP001253439">
    <property type="component" value="Unassembled WGS sequence"/>
</dbReference>
<dbReference type="InterPro" id="IPR055951">
    <property type="entry name" value="DUF7529"/>
</dbReference>
<organism evidence="1 2">
    <name type="scientific">Haloarcula terrestris</name>
    <dbReference type="NCBI Taxonomy" id="2950533"/>
    <lineage>
        <taxon>Archaea</taxon>
        <taxon>Methanobacteriati</taxon>
        <taxon>Methanobacteriota</taxon>
        <taxon>Stenosarchaea group</taxon>
        <taxon>Halobacteria</taxon>
        <taxon>Halobacteriales</taxon>
        <taxon>Haloarculaceae</taxon>
        <taxon>Haloarcula</taxon>
    </lineage>
</organism>
<keyword evidence="2" id="KW-1185">Reference proteome</keyword>
<sequence>MDDPADPESNPFDRVVGHWEQVIDDMAATAAQYRDAGRETLELHPGDVTVLTGEPRTMAERAGEYEPDSRQLGFDVVVPGDEFRRVADALGNRTVDRYEVFRATGDGMVFLLVALECGDDLAVLVPLYYDRSDREALERVAAEHGLYSHIRPLSDDEVVTVAHDDAEPFFPDFS</sequence>
<gene>
    <name evidence="1" type="ORF">NDI54_00595</name>
</gene>
<evidence type="ECO:0000313" key="1">
    <source>
        <dbReference type="EMBL" id="MDS0219849.1"/>
    </source>
</evidence>
<protein>
    <submittedName>
        <fullName evidence="1">Uncharacterized protein</fullName>
    </submittedName>
</protein>
<dbReference type="EMBL" id="JAMQOM010000001">
    <property type="protein sequence ID" value="MDS0219849.1"/>
    <property type="molecule type" value="Genomic_DNA"/>
</dbReference>
<reference evidence="1 2" key="1">
    <citation type="submission" date="2022-06" db="EMBL/GenBank/DDBJ databases">
        <title>Haloarcula sp. a new haloarchaeum isolate from saline soil.</title>
        <authorList>
            <person name="Strakova D."/>
            <person name="Galisteo C."/>
            <person name="Sanchez-Porro C."/>
            <person name="Ventosa A."/>
        </authorList>
    </citation>
    <scope>NUCLEOTIDE SEQUENCE [LARGE SCALE GENOMIC DNA]</scope>
    <source>
        <strain evidence="1 2">S1AR25-5A</strain>
    </source>
</reference>
<dbReference type="Pfam" id="PF24373">
    <property type="entry name" value="DUF7529"/>
    <property type="match status" value="1"/>
</dbReference>
<evidence type="ECO:0000313" key="2">
    <source>
        <dbReference type="Proteomes" id="UP001253439"/>
    </source>
</evidence>
<accession>A0AAE4EUS3</accession>
<dbReference type="AlphaFoldDB" id="A0AAE4EUS3"/>
<proteinExistence type="predicted"/>
<name>A0AAE4EUS3_9EURY</name>
<dbReference type="RefSeq" id="WP_310894558.1">
    <property type="nucleotide sequence ID" value="NZ_JAMQOM010000001.1"/>
</dbReference>
<comment type="caution">
    <text evidence="1">The sequence shown here is derived from an EMBL/GenBank/DDBJ whole genome shotgun (WGS) entry which is preliminary data.</text>
</comment>